<evidence type="ECO:0000256" key="4">
    <source>
        <dbReference type="ARBA" id="ARBA00022679"/>
    </source>
</evidence>
<dbReference type="Gene3D" id="3.40.1030.10">
    <property type="entry name" value="Nucleoside phosphorylase/phosphoribosyltransferase catalytic domain"/>
    <property type="match status" value="1"/>
</dbReference>
<dbReference type="FunFam" id="3.40.1030.10:FF:000002">
    <property type="entry name" value="Anthranilate phosphoribosyltransferase"/>
    <property type="match status" value="1"/>
</dbReference>
<dbReference type="EMBL" id="JANDBC010000003">
    <property type="protein sequence ID" value="MCP9292776.1"/>
    <property type="molecule type" value="Genomic_DNA"/>
</dbReference>
<dbReference type="InterPro" id="IPR036320">
    <property type="entry name" value="Glycosyl_Trfase_fam3_N_dom_sf"/>
</dbReference>
<dbReference type="InterPro" id="IPR035902">
    <property type="entry name" value="Nuc_phospho_transferase"/>
</dbReference>
<comment type="function">
    <text evidence="9">Catalyzes the transfer of the phosphoribosyl group of 5-phosphorylribose-1-pyrophosphate (PRPP) to anthranilate to yield N-(5'-phosphoribosyl)-anthranilate (PRA).</text>
</comment>
<evidence type="ECO:0000256" key="8">
    <source>
        <dbReference type="ARBA" id="ARBA00061188"/>
    </source>
</evidence>
<reference evidence="12" key="1">
    <citation type="submission" date="2022-06" db="EMBL/GenBank/DDBJ databases">
        <title>Gracilimonas sp. CAU 1638 isolated from sea sediment.</title>
        <authorList>
            <person name="Kim W."/>
        </authorList>
    </citation>
    <scope>NUCLEOTIDE SEQUENCE</scope>
    <source>
        <strain evidence="12">CAU 1638</strain>
    </source>
</reference>
<comment type="cofactor">
    <cofactor evidence="9">
        <name>Mg(2+)</name>
        <dbReference type="ChEBI" id="CHEBI:18420"/>
    </cofactor>
    <text evidence="9">Binds 2 magnesium ions per monomer.</text>
</comment>
<dbReference type="SUPFAM" id="SSF52418">
    <property type="entry name" value="Nucleoside phosphorylase/phosphoribosyltransferase catalytic domain"/>
    <property type="match status" value="1"/>
</dbReference>
<feature type="binding site" evidence="9">
    <location>
        <position position="227"/>
    </location>
    <ligand>
        <name>Mg(2+)</name>
        <dbReference type="ChEBI" id="CHEBI:18420"/>
        <label>1</label>
    </ligand>
</feature>
<keyword evidence="2 9" id="KW-0028">Amino-acid biosynthesis</keyword>
<evidence type="ECO:0000256" key="3">
    <source>
        <dbReference type="ARBA" id="ARBA00022676"/>
    </source>
</evidence>
<dbReference type="NCBIfam" id="TIGR01245">
    <property type="entry name" value="trpD"/>
    <property type="match status" value="1"/>
</dbReference>
<keyword evidence="3 9" id="KW-0328">Glycosyltransferase</keyword>
<evidence type="ECO:0000256" key="1">
    <source>
        <dbReference type="ARBA" id="ARBA00004907"/>
    </source>
</evidence>
<dbReference type="RefSeq" id="WP_255135675.1">
    <property type="nucleotide sequence ID" value="NZ_JANDBC010000003.1"/>
</dbReference>
<feature type="binding site" evidence="9">
    <location>
        <begin position="84"/>
        <end position="85"/>
    </location>
    <ligand>
        <name>5-phospho-alpha-D-ribose 1-diphosphate</name>
        <dbReference type="ChEBI" id="CHEBI:58017"/>
    </ligand>
</feature>
<evidence type="ECO:0000256" key="7">
    <source>
        <dbReference type="ARBA" id="ARBA00052328"/>
    </source>
</evidence>
<comment type="subunit">
    <text evidence="9">Homodimer.</text>
</comment>
<evidence type="ECO:0000256" key="9">
    <source>
        <dbReference type="HAMAP-Rule" id="MF_00211"/>
    </source>
</evidence>
<evidence type="ECO:0000259" key="10">
    <source>
        <dbReference type="Pfam" id="PF00591"/>
    </source>
</evidence>
<protein>
    <recommendedName>
        <fullName evidence="9">Anthranilate phosphoribosyltransferase</fullName>
        <ecNumber evidence="9">2.4.2.18</ecNumber>
    </recommendedName>
</protein>
<feature type="binding site" evidence="9">
    <location>
        <position position="81"/>
    </location>
    <ligand>
        <name>anthranilate</name>
        <dbReference type="ChEBI" id="CHEBI:16567"/>
        <label>1</label>
    </ligand>
</feature>
<feature type="domain" description="Glycosyl transferase family 3" evidence="10">
    <location>
        <begin position="76"/>
        <end position="326"/>
    </location>
</feature>
<organism evidence="12 13">
    <name type="scientific">Gracilimonas sediminicola</name>
    <dbReference type="NCBI Taxonomy" id="2952158"/>
    <lineage>
        <taxon>Bacteria</taxon>
        <taxon>Pseudomonadati</taxon>
        <taxon>Balneolota</taxon>
        <taxon>Balneolia</taxon>
        <taxon>Balneolales</taxon>
        <taxon>Balneolaceae</taxon>
        <taxon>Gracilimonas</taxon>
    </lineage>
</organism>
<evidence type="ECO:0000313" key="12">
    <source>
        <dbReference type="EMBL" id="MCP9292776.1"/>
    </source>
</evidence>
<dbReference type="GO" id="GO:0004048">
    <property type="term" value="F:anthranilate phosphoribosyltransferase activity"/>
    <property type="evidence" value="ECO:0007669"/>
    <property type="project" value="UniProtKB-UniRule"/>
</dbReference>
<feature type="binding site" evidence="9">
    <location>
        <position position="226"/>
    </location>
    <ligand>
        <name>Mg(2+)</name>
        <dbReference type="ChEBI" id="CHEBI:18420"/>
        <label>2</label>
    </ligand>
</feature>
<feature type="binding site" evidence="9">
    <location>
        <position position="93"/>
    </location>
    <ligand>
        <name>Mg(2+)</name>
        <dbReference type="ChEBI" id="CHEBI:18420"/>
        <label>1</label>
    </ligand>
</feature>
<dbReference type="AlphaFoldDB" id="A0A9X2L5K0"/>
<dbReference type="GO" id="GO:0000162">
    <property type="term" value="P:L-tryptophan biosynthetic process"/>
    <property type="evidence" value="ECO:0007669"/>
    <property type="project" value="UniProtKB-UniRule"/>
</dbReference>
<accession>A0A9X2L5K0</accession>
<dbReference type="SUPFAM" id="SSF47648">
    <property type="entry name" value="Nucleoside phosphorylase/phosphoribosyltransferase N-terminal domain"/>
    <property type="match status" value="1"/>
</dbReference>
<feature type="binding site" evidence="9">
    <location>
        <position position="89"/>
    </location>
    <ligand>
        <name>5-phospho-alpha-D-ribose 1-diphosphate</name>
        <dbReference type="ChEBI" id="CHEBI:58017"/>
    </ligand>
</feature>
<evidence type="ECO:0000256" key="6">
    <source>
        <dbReference type="ARBA" id="ARBA00023141"/>
    </source>
</evidence>
<feature type="binding site" evidence="9">
    <location>
        <position position="81"/>
    </location>
    <ligand>
        <name>5-phospho-alpha-D-ribose 1-diphosphate</name>
        <dbReference type="ChEBI" id="CHEBI:58017"/>
    </ligand>
</feature>
<dbReference type="PANTHER" id="PTHR43285:SF2">
    <property type="entry name" value="ANTHRANILATE PHOSPHORIBOSYLTRANSFERASE"/>
    <property type="match status" value="1"/>
</dbReference>
<keyword evidence="9" id="KW-0460">Magnesium</keyword>
<dbReference type="InterPro" id="IPR017459">
    <property type="entry name" value="Glycosyl_Trfase_fam3_N_dom"/>
</dbReference>
<feature type="binding site" evidence="9">
    <location>
        <position position="167"/>
    </location>
    <ligand>
        <name>anthranilate</name>
        <dbReference type="ChEBI" id="CHEBI:16567"/>
        <label>2</label>
    </ligand>
</feature>
<sequence>MDFKSILYKLSFSEDLSQIEAETALNLIMSGEVSEEQIAGFLTAMRLKGETVEELTAFVKVMRSKAVKVDVDITGAIDLVGTGGDQSGTFNISTAASLITAAAGVPLIKHGNRSASSKCGSADVLEHLGAAIELGKEGVEQVFDEVGMAFMFAPMFHPAMKYVMPTRRELGFRTFFNILGPMVNPAEVQRYVIGAFSKEVAEKMVHILANLDTDFAYTFNAHDGLDEVSLTSQSEIFELKDKVVSTSILFDPESIGFKKVEMDDLMGGGKKENAEILTNIMANKATEAQQNIALLNATFAIQASGKVEKLEEAKELAVEALESGKARKMLNDFIDATNDAMGTFKY</sequence>
<name>A0A9X2L5K0_9BACT</name>
<feature type="domain" description="Glycosyl transferase family 3 N-terminal" evidence="11">
    <location>
        <begin position="4"/>
        <end position="66"/>
    </location>
</feature>
<feature type="binding site" evidence="9">
    <location>
        <position position="227"/>
    </location>
    <ligand>
        <name>Mg(2+)</name>
        <dbReference type="ChEBI" id="CHEBI:18420"/>
        <label>2</label>
    </ligand>
</feature>
<dbReference type="GO" id="GO:0000287">
    <property type="term" value="F:magnesium ion binding"/>
    <property type="evidence" value="ECO:0007669"/>
    <property type="project" value="UniProtKB-UniRule"/>
</dbReference>
<keyword evidence="6 9" id="KW-0057">Aromatic amino acid biosynthesis</keyword>
<keyword evidence="5 9" id="KW-0822">Tryptophan biosynthesis</keyword>
<dbReference type="InterPro" id="IPR000312">
    <property type="entry name" value="Glycosyl_Trfase_fam3"/>
</dbReference>
<dbReference type="InterPro" id="IPR005940">
    <property type="entry name" value="Anthranilate_Pribosyl_Tfrase"/>
</dbReference>
<comment type="similarity">
    <text evidence="8">In the C-terminal section; belongs to the anthranilate phosphoribosyltransferase family.</text>
</comment>
<keyword evidence="4 9" id="KW-0808">Transferase</keyword>
<evidence type="ECO:0000313" key="13">
    <source>
        <dbReference type="Proteomes" id="UP001139125"/>
    </source>
</evidence>
<evidence type="ECO:0000259" key="11">
    <source>
        <dbReference type="Pfam" id="PF02885"/>
    </source>
</evidence>
<dbReference type="EC" id="2.4.2.18" evidence="9"/>
<keyword evidence="9" id="KW-0479">Metal-binding</keyword>
<dbReference type="Gene3D" id="1.20.970.10">
    <property type="entry name" value="Transferase, Pyrimidine Nucleoside Phosphorylase, Chain C"/>
    <property type="match status" value="1"/>
</dbReference>
<comment type="catalytic activity">
    <reaction evidence="7 9">
        <text>N-(5-phospho-beta-D-ribosyl)anthranilate + diphosphate = 5-phospho-alpha-D-ribose 1-diphosphate + anthranilate</text>
        <dbReference type="Rhea" id="RHEA:11768"/>
        <dbReference type="ChEBI" id="CHEBI:16567"/>
        <dbReference type="ChEBI" id="CHEBI:18277"/>
        <dbReference type="ChEBI" id="CHEBI:33019"/>
        <dbReference type="ChEBI" id="CHEBI:58017"/>
        <dbReference type="EC" id="2.4.2.18"/>
    </reaction>
</comment>
<dbReference type="HAMAP" id="MF_00211">
    <property type="entry name" value="TrpD"/>
    <property type="match status" value="1"/>
</dbReference>
<dbReference type="PANTHER" id="PTHR43285">
    <property type="entry name" value="ANTHRANILATE PHOSPHORIBOSYLTRANSFERASE"/>
    <property type="match status" value="1"/>
</dbReference>
<dbReference type="GO" id="GO:0005829">
    <property type="term" value="C:cytosol"/>
    <property type="evidence" value="ECO:0007669"/>
    <property type="project" value="TreeGrafter"/>
</dbReference>
<dbReference type="Proteomes" id="UP001139125">
    <property type="component" value="Unassembled WGS sequence"/>
</dbReference>
<comment type="similarity">
    <text evidence="9">Belongs to the anthranilate phosphoribosyltransferase family.</text>
</comment>
<comment type="caution">
    <text evidence="12">The sequence shown here is derived from an EMBL/GenBank/DDBJ whole genome shotgun (WGS) entry which is preliminary data.</text>
</comment>
<gene>
    <name evidence="9 12" type="primary">trpD</name>
    <name evidence="12" type="ORF">NM125_14395</name>
</gene>
<proteinExistence type="inferred from homology"/>
<comment type="caution">
    <text evidence="9">Lacks conserved residue(s) required for the propagation of feature annotation.</text>
</comment>
<feature type="binding site" evidence="9">
    <location>
        <begin position="91"/>
        <end position="94"/>
    </location>
    <ligand>
        <name>5-phospho-alpha-D-ribose 1-diphosphate</name>
        <dbReference type="ChEBI" id="CHEBI:58017"/>
    </ligand>
</feature>
<dbReference type="Pfam" id="PF00591">
    <property type="entry name" value="Glycos_transf_3"/>
    <property type="match status" value="1"/>
</dbReference>
<evidence type="ECO:0000256" key="5">
    <source>
        <dbReference type="ARBA" id="ARBA00022822"/>
    </source>
</evidence>
<feature type="binding site" evidence="9">
    <location>
        <begin position="109"/>
        <end position="117"/>
    </location>
    <ligand>
        <name>5-phospho-alpha-D-ribose 1-diphosphate</name>
        <dbReference type="ChEBI" id="CHEBI:58017"/>
    </ligand>
</feature>
<feature type="binding site" evidence="9">
    <location>
        <position position="121"/>
    </location>
    <ligand>
        <name>5-phospho-alpha-D-ribose 1-diphosphate</name>
        <dbReference type="ChEBI" id="CHEBI:58017"/>
    </ligand>
</feature>
<comment type="pathway">
    <text evidence="1 9">Amino-acid biosynthesis; L-tryptophan biosynthesis; L-tryptophan from chorismate: step 2/5.</text>
</comment>
<evidence type="ECO:0000256" key="2">
    <source>
        <dbReference type="ARBA" id="ARBA00022605"/>
    </source>
</evidence>
<feature type="binding site" evidence="9">
    <location>
        <position position="112"/>
    </location>
    <ligand>
        <name>anthranilate</name>
        <dbReference type="ChEBI" id="CHEBI:16567"/>
        <label>1</label>
    </ligand>
</feature>
<dbReference type="Pfam" id="PF02885">
    <property type="entry name" value="Glycos_trans_3N"/>
    <property type="match status" value="1"/>
</dbReference>
<keyword evidence="13" id="KW-1185">Reference proteome</keyword>